<feature type="domain" description="Reverse transcriptase Ty1/copia-type" evidence="1">
    <location>
        <begin position="2"/>
        <end position="111"/>
    </location>
</feature>
<dbReference type="AlphaFoldDB" id="A0A699UX11"/>
<protein>
    <submittedName>
        <fullName evidence="2">Ribonuclease H-like domain-containing protein</fullName>
    </submittedName>
</protein>
<comment type="caution">
    <text evidence="2">The sequence shown here is derived from an EMBL/GenBank/DDBJ whole genome shotgun (WGS) entry which is preliminary data.</text>
</comment>
<dbReference type="InterPro" id="IPR013103">
    <property type="entry name" value="RVT_2"/>
</dbReference>
<reference evidence="2" key="1">
    <citation type="journal article" date="2019" name="Sci. Rep.">
        <title>Draft genome of Tanacetum cinerariifolium, the natural source of mosquito coil.</title>
        <authorList>
            <person name="Yamashiro T."/>
            <person name="Shiraishi A."/>
            <person name="Satake H."/>
            <person name="Nakayama K."/>
        </authorList>
    </citation>
    <scope>NUCLEOTIDE SEQUENCE</scope>
</reference>
<dbReference type="SUPFAM" id="SSF56672">
    <property type="entry name" value="DNA/RNA polymerases"/>
    <property type="match status" value="1"/>
</dbReference>
<dbReference type="EMBL" id="BKCJ011364625">
    <property type="protein sequence ID" value="GFD25948.1"/>
    <property type="molecule type" value="Genomic_DNA"/>
</dbReference>
<accession>A0A699UX11</accession>
<evidence type="ECO:0000313" key="2">
    <source>
        <dbReference type="EMBL" id="GFD25948.1"/>
    </source>
</evidence>
<proteinExistence type="predicted"/>
<evidence type="ECO:0000259" key="1">
    <source>
        <dbReference type="Pfam" id="PF07727"/>
    </source>
</evidence>
<sequence>MWLFRHKYLADGTLSHYKAQLVANGKTQLEGVDVDDSFTPIVKPGTIRMVLNFAASRHWPVHQLDVKNAFLHRNLSETVYMHLPPVRDSTHPNYVCLLQRSLYGLKQAPRARF</sequence>
<dbReference type="InterPro" id="IPR043502">
    <property type="entry name" value="DNA/RNA_pol_sf"/>
</dbReference>
<organism evidence="2">
    <name type="scientific">Tanacetum cinerariifolium</name>
    <name type="common">Dalmatian daisy</name>
    <name type="synonym">Chrysanthemum cinerariifolium</name>
    <dbReference type="NCBI Taxonomy" id="118510"/>
    <lineage>
        <taxon>Eukaryota</taxon>
        <taxon>Viridiplantae</taxon>
        <taxon>Streptophyta</taxon>
        <taxon>Embryophyta</taxon>
        <taxon>Tracheophyta</taxon>
        <taxon>Spermatophyta</taxon>
        <taxon>Magnoliopsida</taxon>
        <taxon>eudicotyledons</taxon>
        <taxon>Gunneridae</taxon>
        <taxon>Pentapetalae</taxon>
        <taxon>asterids</taxon>
        <taxon>campanulids</taxon>
        <taxon>Asterales</taxon>
        <taxon>Asteraceae</taxon>
        <taxon>Asteroideae</taxon>
        <taxon>Anthemideae</taxon>
        <taxon>Anthemidinae</taxon>
        <taxon>Tanacetum</taxon>
    </lineage>
</organism>
<name>A0A699UX11_TANCI</name>
<dbReference type="Pfam" id="PF07727">
    <property type="entry name" value="RVT_2"/>
    <property type="match status" value="1"/>
</dbReference>
<gene>
    <name evidence="2" type="ORF">Tci_897917</name>
</gene>